<feature type="domain" description="MROH2B-like N-terminal HEAT-repeats" evidence="5">
    <location>
        <begin position="39"/>
        <end position="259"/>
    </location>
</feature>
<dbReference type="SUPFAM" id="SSF48371">
    <property type="entry name" value="ARM repeat"/>
    <property type="match status" value="3"/>
</dbReference>
<dbReference type="InterPro" id="IPR021133">
    <property type="entry name" value="HEAT_type_2"/>
</dbReference>
<dbReference type="Pfam" id="PF23210">
    <property type="entry name" value="HEAT_Maestro_2"/>
    <property type="match status" value="1"/>
</dbReference>
<dbReference type="PANTHER" id="PTHR23120:SF0">
    <property type="entry name" value="MAESTRO HEAT-LIKE REPEAT FAMILY MEMBER 1"/>
    <property type="match status" value="1"/>
</dbReference>
<feature type="domain" description="Maestro-like HEAT-repeats" evidence="3">
    <location>
        <begin position="933"/>
        <end position="1160"/>
    </location>
</feature>
<organism evidence="7 8">
    <name type="scientific">Popillia japonica</name>
    <name type="common">Japanese beetle</name>
    <dbReference type="NCBI Taxonomy" id="7064"/>
    <lineage>
        <taxon>Eukaryota</taxon>
        <taxon>Metazoa</taxon>
        <taxon>Ecdysozoa</taxon>
        <taxon>Arthropoda</taxon>
        <taxon>Hexapoda</taxon>
        <taxon>Insecta</taxon>
        <taxon>Pterygota</taxon>
        <taxon>Neoptera</taxon>
        <taxon>Endopterygota</taxon>
        <taxon>Coleoptera</taxon>
        <taxon>Polyphaga</taxon>
        <taxon>Scarabaeiformia</taxon>
        <taxon>Scarabaeidae</taxon>
        <taxon>Rutelinae</taxon>
        <taxon>Popillia</taxon>
    </lineage>
</organism>
<dbReference type="EMBL" id="JASPKY010000121">
    <property type="protein sequence ID" value="KAK9732139.1"/>
    <property type="molecule type" value="Genomic_DNA"/>
</dbReference>
<dbReference type="InterPro" id="IPR045206">
    <property type="entry name" value="Maestro_heat-like_prot"/>
</dbReference>
<dbReference type="Pfam" id="PF21047">
    <property type="entry name" value="HEAT_Maestro"/>
    <property type="match status" value="1"/>
</dbReference>
<evidence type="ECO:0000259" key="3">
    <source>
        <dbReference type="Pfam" id="PF21047"/>
    </source>
</evidence>
<feature type="domain" description="Maestro/Maestro-like HEAT-repeats" evidence="6">
    <location>
        <begin position="1354"/>
        <end position="1626"/>
    </location>
</feature>
<keyword evidence="8" id="KW-1185">Reference proteome</keyword>
<dbReference type="InterPro" id="IPR056282">
    <property type="entry name" value="MROH2B-like_N_HEAT"/>
</dbReference>
<evidence type="ECO:0000256" key="2">
    <source>
        <dbReference type="PROSITE-ProRule" id="PRU00103"/>
    </source>
</evidence>
<dbReference type="Gene3D" id="1.25.10.10">
    <property type="entry name" value="Leucine-rich Repeat Variant"/>
    <property type="match status" value="4"/>
</dbReference>
<dbReference type="InterPro" id="IPR011989">
    <property type="entry name" value="ARM-like"/>
</dbReference>
<proteinExistence type="predicted"/>
<keyword evidence="1" id="KW-0677">Repeat</keyword>
<evidence type="ECO:0000259" key="4">
    <source>
        <dbReference type="Pfam" id="PF23210"/>
    </source>
</evidence>
<dbReference type="Proteomes" id="UP001458880">
    <property type="component" value="Unassembled WGS sequence"/>
</dbReference>
<dbReference type="GO" id="GO:0005737">
    <property type="term" value="C:cytoplasm"/>
    <property type="evidence" value="ECO:0007669"/>
    <property type="project" value="TreeGrafter"/>
</dbReference>
<feature type="repeat" description="HEAT" evidence="2">
    <location>
        <begin position="1600"/>
        <end position="1629"/>
    </location>
</feature>
<evidence type="ECO:0000259" key="5">
    <source>
        <dbReference type="Pfam" id="PF23221"/>
    </source>
</evidence>
<dbReference type="InterPro" id="IPR055406">
    <property type="entry name" value="HEAT_Maestro"/>
</dbReference>
<name>A0AAW1LGS8_POPJA</name>
<evidence type="ECO:0000256" key="1">
    <source>
        <dbReference type="ARBA" id="ARBA00022737"/>
    </source>
</evidence>
<comment type="caution">
    <text evidence="7">The sequence shown here is derived from an EMBL/GenBank/DDBJ whole genome shotgun (WGS) entry which is preliminary data.</text>
</comment>
<dbReference type="PANTHER" id="PTHR23120">
    <property type="entry name" value="MAESTRO-RELATED HEAT DOMAIN-CONTAINING"/>
    <property type="match status" value="1"/>
</dbReference>
<protein>
    <recommendedName>
        <fullName evidence="9">Maestro heat-like repeat-containing protein family member 1</fullName>
    </recommendedName>
</protein>
<dbReference type="InterPro" id="IPR048465">
    <property type="entry name" value="Maestro-like_HEAT"/>
</dbReference>
<evidence type="ECO:0000259" key="6">
    <source>
        <dbReference type="Pfam" id="PF23227"/>
    </source>
</evidence>
<dbReference type="Pfam" id="PF23221">
    <property type="entry name" value="HEAT_MROH2B_1st"/>
    <property type="match status" value="1"/>
</dbReference>
<accession>A0AAW1LGS8</accession>
<evidence type="ECO:0000313" key="8">
    <source>
        <dbReference type="Proteomes" id="UP001458880"/>
    </source>
</evidence>
<feature type="domain" description="MROH2B-like HEAT-repeats" evidence="4">
    <location>
        <begin position="262"/>
        <end position="906"/>
    </location>
</feature>
<dbReference type="InterPro" id="IPR055408">
    <property type="entry name" value="HEAT_MROH2B-like"/>
</dbReference>
<dbReference type="Pfam" id="PF23227">
    <property type="entry name" value="HEAT_MROH2B_C"/>
    <property type="match status" value="1"/>
</dbReference>
<dbReference type="InterPro" id="IPR016024">
    <property type="entry name" value="ARM-type_fold"/>
</dbReference>
<evidence type="ECO:0008006" key="9">
    <source>
        <dbReference type="Google" id="ProtNLM"/>
    </source>
</evidence>
<sequence>MNGNVKTTAETQMQVAIGLLLDTIGDKSTLVTDAVECSLRKIAKSHPNEILKSCCQYCERNTKTDGGHTLIVMNIMNNVCLEYIVEVDGDTILVLIDLCMELMVHNHYNDFHPIQIAASNILVALGKKHSIQIMDALLKKFLPGVTPHYTIPHTMGALASANTFAVIPYLKNILDIMIPLLPNLRTDVLKQTFSYALECFSDSLIEYTANLDQAPDPTLAITDFQTELSVAYDILFSNWLTIKDPKILTSVLHALSAMFNILSTERIRQNTVKTTQMLLALFKKHKDPLPIIKCLGAVISVSAKSDGTLLEPLLAPVLQMMSELICVSPDYAQPELLRTHSEVLRCFECFAQHYSDYIIDHVISQMKNNNDKERIKGLVVLTHLTNSAEGVVRSRLKDVLHVLTDMLTENNIRIKIALMKVIVAFAYKGFLSNKDAITEKFVLFIVKLCCKPSLSKEGDFSEISDLQITADNTLYMLTTSVKELEASLWDLLLKCLFLPEFYEATIIILRCLTHLASRKMQKGPCEGAFIRSLALLAQPLPNFKGTFALNFLKNIKICDDEAAQAVWEAKIPPLLKYLEQNYDNFNTKEWEDLLFDFLSLLSETIKDEAFKEGLIMKIKEQLPLYSDKSFDIYQNGSKKHLERRLLLKSLAVISCYLSNKALVQQVVNIILENIKPQEYSELQACSEAIGICSRSNLNIVLDNLQTIRKDVLLKKSSKLFQFGFMKDQKSELEIEKVRYVIITSYAEICDEAPSELLLQTLQSEILSFVLVQLATMKDFFIRKACLRTVGAVADAMHPNRNKLHIYLQDRDSVLNVILSQMQLHSGPEYIELFPIIIPILTSLVRLPHVLESDQRLNLLKLCFDNVFNASAIYCKLNSDSYGNLKLSPFVYASFSKLNTLVQELLLQCLTPATLDEIVTLLEPWLSRKKVEQRLPALEALRMALQTYLDNVKFAYEGPTTFGQTGLILARIIPRCTDPNKNTRKIAIECVCLVLCIAGRYEGHMRDHDKILSNALLHIQEQIGSDDPKLLFNLTTDLAHSVALNVPKFQLIHFVEYLVDGLLDLEASSSTGCSVVLNNVIKLKGAELQGHVNELMTKILNILGKISCSRTRSNALCSILNLATHHLKPVVHILLQQTLPYNQSTCSVWATLATDSAMMVEIFDQLKKLLKNTQLYEEPKGSEPLRIATLHTLQAICAFYELLKSPLSANICNQDFPELFTLFYIALASYIGTAAPVYTQTDKKTTFIPNRDAYKINPFKTCLDTLKSFLQNIGSAQAASHLYVCTEGVGSFLEMVPKVTENICAENSESLAWLIASLGPYIRSEVELQRIAVAAFFSALLKNKVNNQGVLAENILEMLLDVQNDSSSAVRTLCLQGLGYGCEFLNPEIVYRHSTLMLNAFMQALDYSSVGESEVVYEAMLSFSKLLHAVNEKHLNQCQVTAAVRIKPLLQQENNSLRQASFRLLGDLASSIVADDAFQEQVNGNLITLLLHLSDEDPEVIKACKYSMRKVGQFLDCPPVNAMIQEHLIEEATLHFAQFVIDFIKIMAENNQELFPQLIMTSLSYYKSPWLQIRANAALLTGVLYSQLKDEYKSQITFDTVTYRLLQLLKDDQQEVRARAVEAIAYLFAI</sequence>
<gene>
    <name evidence="7" type="ORF">QE152_g13003</name>
</gene>
<reference evidence="7 8" key="1">
    <citation type="journal article" date="2024" name="BMC Genomics">
        <title>De novo assembly and annotation of Popillia japonica's genome with initial clues to its potential as an invasive pest.</title>
        <authorList>
            <person name="Cucini C."/>
            <person name="Boschi S."/>
            <person name="Funari R."/>
            <person name="Cardaioli E."/>
            <person name="Iannotti N."/>
            <person name="Marturano G."/>
            <person name="Paoli F."/>
            <person name="Bruttini M."/>
            <person name="Carapelli A."/>
            <person name="Frati F."/>
            <person name="Nardi F."/>
        </authorList>
    </citation>
    <scope>NUCLEOTIDE SEQUENCE [LARGE SCALE GENOMIC DNA]</scope>
    <source>
        <strain evidence="7">DMR45628</strain>
    </source>
</reference>
<dbReference type="PROSITE" id="PS50077">
    <property type="entry name" value="HEAT_REPEAT"/>
    <property type="match status" value="1"/>
</dbReference>
<evidence type="ECO:0000313" key="7">
    <source>
        <dbReference type="EMBL" id="KAK9732139.1"/>
    </source>
</evidence>